<dbReference type="SUPFAM" id="SSF64518">
    <property type="entry name" value="Phase 1 flagellin"/>
    <property type="match status" value="2"/>
</dbReference>
<evidence type="ECO:0000256" key="4">
    <source>
        <dbReference type="ARBA" id="ARBA00016244"/>
    </source>
</evidence>
<dbReference type="InterPro" id="IPR049474">
    <property type="entry name" value="FlgK_D3"/>
</dbReference>
<dbReference type="InterPro" id="IPR049119">
    <property type="entry name" value="FlgK_D2-like"/>
</dbReference>
<name>A0ABN6TJ11_9BURK</name>
<dbReference type="InterPro" id="IPR002371">
    <property type="entry name" value="FlgK"/>
</dbReference>
<comment type="subcellular location">
    <subcellularLocation>
        <location evidence="1">Bacterial flagellum</location>
    </subcellularLocation>
    <subcellularLocation>
        <location evidence="2">Secreted</location>
    </subcellularLocation>
</comment>
<evidence type="ECO:0000256" key="1">
    <source>
        <dbReference type="ARBA" id="ARBA00004365"/>
    </source>
</evidence>
<accession>A0ABN6TJ11</accession>
<feature type="domain" description="Flagellar hook-associated protein 1 D2-like" evidence="8">
    <location>
        <begin position="341"/>
        <end position="417"/>
    </location>
</feature>
<evidence type="ECO:0000256" key="3">
    <source>
        <dbReference type="ARBA" id="ARBA00009677"/>
    </source>
</evidence>
<reference evidence="11" key="1">
    <citation type="submission" date="2022-11" db="EMBL/GenBank/DDBJ databases">
        <title>Isolation and characterization of PLA-degrading bacterium Massilia sp. from Antarctic soil.</title>
        <authorList>
            <person name="Sato K."/>
            <person name="Gomez-Fuentes C."/>
            <person name="Ahmad S.A."/>
            <person name="Zulkharnain A."/>
        </authorList>
    </citation>
    <scope>NUCLEOTIDE SEQUENCE</scope>
    <source>
        <strain evidence="11">N-3</strain>
    </source>
</reference>
<dbReference type="Proteomes" id="UP001163336">
    <property type="component" value="Chromosome"/>
</dbReference>
<keyword evidence="11" id="KW-0966">Cell projection</keyword>
<evidence type="ECO:0000256" key="2">
    <source>
        <dbReference type="ARBA" id="ARBA00004613"/>
    </source>
</evidence>
<organism evidence="11 12">
    <name type="scientific">Massilia varians</name>
    <dbReference type="NCBI Taxonomy" id="457921"/>
    <lineage>
        <taxon>Bacteria</taxon>
        <taxon>Pseudomonadati</taxon>
        <taxon>Pseudomonadota</taxon>
        <taxon>Betaproteobacteria</taxon>
        <taxon>Burkholderiales</taxon>
        <taxon>Oxalobacteraceae</taxon>
        <taxon>Telluria group</taxon>
        <taxon>Massilia</taxon>
    </lineage>
</organism>
<keyword evidence="11" id="KW-0969">Cilium</keyword>
<dbReference type="PANTHER" id="PTHR30033">
    <property type="entry name" value="FLAGELLAR HOOK-ASSOCIATED PROTEIN 1"/>
    <property type="match status" value="1"/>
</dbReference>
<dbReference type="PANTHER" id="PTHR30033:SF1">
    <property type="entry name" value="FLAGELLAR HOOK-ASSOCIATED PROTEIN 1"/>
    <property type="match status" value="1"/>
</dbReference>
<comment type="similarity">
    <text evidence="3">Belongs to the flagella basal body rod proteins family.</text>
</comment>
<evidence type="ECO:0000259" key="9">
    <source>
        <dbReference type="Pfam" id="PF21159"/>
    </source>
</evidence>
<evidence type="ECO:0000256" key="5">
    <source>
        <dbReference type="ARBA" id="ARBA00022525"/>
    </source>
</evidence>
<feature type="domain" description="Flagellar hook-associated protein FlgK helical" evidence="10">
    <location>
        <begin position="92"/>
        <end position="325"/>
    </location>
</feature>
<evidence type="ECO:0000313" key="11">
    <source>
        <dbReference type="EMBL" id="BDT60588.1"/>
    </source>
</evidence>
<dbReference type="InterPro" id="IPR053927">
    <property type="entry name" value="FlgK_helical"/>
</dbReference>
<dbReference type="PRINTS" id="PR01005">
    <property type="entry name" value="FLGHOOKAP1"/>
</dbReference>
<dbReference type="NCBIfam" id="TIGR02492">
    <property type="entry name" value="flgK_ends"/>
    <property type="match status" value="1"/>
</dbReference>
<dbReference type="InterPro" id="IPR010930">
    <property type="entry name" value="Flg_bb/hook_C_dom"/>
</dbReference>
<sequence>MSLLSIGKSGLFAAQAGLTTTGHNIANANVAGYSRQLVQQATAPMLDMGYGFMGTGTQISQIKRYSDEFLNSQVRTAQAGASALDAYHAQIKQLDNMLADQSAGLSPALQGFFSGVQDVVSGHASVPSRQAMLSGAQALATRFQALDARFSEIREGVNNTIASNVTAINAYASEIAELNRQISSFASAERSAPNDLLDKRSQLVLELNTHVKASVTPGDNNSLTVSIGNGQPLVVGQRTFQLAAIMSPYDQSRLEVGYVLGASVSPLGDNALSGGELGGILEFRNKTLDPAQSALGKVAIGMAVEFNAQHRLGLDQNGDRGGDFFTVAKAWTGAHERNASTSDTKVEAIVREPSKLVDSDYEVRFNGTGYDVTRLSDKTPIISNYVPNGGPPPSGDGIEFTITGTAATAGDRYLVRPTIAGAANFNVAIQHESLIAAAAPVATFADVNNGGTAKISAGTVGPAFLSGPPVLPVTLRYDGVTGNLNGFPANMQVDVVDRNGKAKPSYLPPVAGVAFVEGDTYTVGGVSFSLSGKPANGDLFEIRGNGGGIGDVRNAGLLGDLQTKNIFSGGAATLQGSYAQLVSTIGNKTREVQVTGQASNALLAQTQTTMQDVSGVNLDEEATNLIKYQQAYQAAGKIMQIAGTIFDTLLSIGR</sequence>
<evidence type="ECO:0000259" key="10">
    <source>
        <dbReference type="Pfam" id="PF22638"/>
    </source>
</evidence>
<evidence type="ECO:0000256" key="6">
    <source>
        <dbReference type="ARBA" id="ARBA00023143"/>
    </source>
</evidence>
<proteinExistence type="inferred from homology"/>
<dbReference type="Pfam" id="PF21158">
    <property type="entry name" value="flgK_1st_1"/>
    <property type="match status" value="1"/>
</dbReference>
<dbReference type="RefSeq" id="WP_281909826.1">
    <property type="nucleotide sequence ID" value="NZ_AP026966.1"/>
</dbReference>
<evidence type="ECO:0000259" key="8">
    <source>
        <dbReference type="Pfam" id="PF21158"/>
    </source>
</evidence>
<keyword evidence="5" id="KW-0964">Secreted</keyword>
<keyword evidence="12" id="KW-1185">Reference proteome</keyword>
<dbReference type="EMBL" id="AP026966">
    <property type="protein sequence ID" value="BDT60588.1"/>
    <property type="molecule type" value="Genomic_DNA"/>
</dbReference>
<evidence type="ECO:0000259" key="7">
    <source>
        <dbReference type="Pfam" id="PF06429"/>
    </source>
</evidence>
<keyword evidence="11" id="KW-0282">Flagellum</keyword>
<feature type="domain" description="Flagellar hook-associated protein 1 D3" evidence="9">
    <location>
        <begin position="440"/>
        <end position="542"/>
    </location>
</feature>
<dbReference type="Pfam" id="PF06429">
    <property type="entry name" value="Flg_bbr_C"/>
    <property type="match status" value="1"/>
</dbReference>
<keyword evidence="6" id="KW-0975">Bacterial flagellum</keyword>
<dbReference type="Pfam" id="PF21159">
    <property type="entry name" value="FlgK_2nd"/>
    <property type="match status" value="1"/>
</dbReference>
<evidence type="ECO:0000313" key="12">
    <source>
        <dbReference type="Proteomes" id="UP001163336"/>
    </source>
</evidence>
<dbReference type="Pfam" id="PF22638">
    <property type="entry name" value="FlgK_D1"/>
    <property type="match status" value="1"/>
</dbReference>
<feature type="domain" description="Flagellar basal-body/hook protein C-terminal" evidence="7">
    <location>
        <begin position="613"/>
        <end position="651"/>
    </location>
</feature>
<gene>
    <name evidence="11" type="primary">flgK</name>
    <name evidence="11" type="ORF">MasN3_40820</name>
</gene>
<protein>
    <recommendedName>
        <fullName evidence="4">Flagellar hook-associated protein 1</fullName>
    </recommendedName>
</protein>